<comment type="caution">
    <text evidence="2">The sequence shown here is derived from an EMBL/GenBank/DDBJ whole genome shotgun (WGS) entry which is preliminary data.</text>
</comment>
<dbReference type="EMBL" id="JARVII010000019">
    <property type="protein sequence ID" value="MDG9699948.1"/>
    <property type="molecule type" value="Genomic_DNA"/>
</dbReference>
<dbReference type="PROSITE" id="PS01304">
    <property type="entry name" value="UBIH"/>
    <property type="match status" value="1"/>
</dbReference>
<organism evidence="2 3">
    <name type="scientific">Ottowia cancrivicina</name>
    <dbReference type="NCBI Taxonomy" id="3040346"/>
    <lineage>
        <taxon>Bacteria</taxon>
        <taxon>Pseudomonadati</taxon>
        <taxon>Pseudomonadota</taxon>
        <taxon>Betaproteobacteria</taxon>
        <taxon>Burkholderiales</taxon>
        <taxon>Comamonadaceae</taxon>
        <taxon>Ottowia</taxon>
    </lineage>
</organism>
<dbReference type="GO" id="GO:0004497">
    <property type="term" value="F:monooxygenase activity"/>
    <property type="evidence" value="ECO:0007669"/>
    <property type="project" value="UniProtKB-KW"/>
</dbReference>
<evidence type="ECO:0000313" key="3">
    <source>
        <dbReference type="Proteomes" id="UP001237156"/>
    </source>
</evidence>
<dbReference type="InterPro" id="IPR018168">
    <property type="entry name" value="Ubi_Hdrlase_CS"/>
</dbReference>
<dbReference type="AlphaFoldDB" id="A0AAW6RNM4"/>
<keyword evidence="2" id="KW-0503">Monooxygenase</keyword>
<dbReference type="RefSeq" id="WP_279524758.1">
    <property type="nucleotide sequence ID" value="NZ_JARVII010000019.1"/>
</dbReference>
<sequence length="374" mass="39827">MSAFQADICIRGAGITGRVLALLLAREKLRVALTAPPERASKAPDVRAYAINPAGQKLLAGLRCWPAPEHATPVMEMQVRGDQHGQLRFTAAMQGVPALNWIVDVPVLENLLAEAVRFAPGIEVTPEAVPAPLTVICEGRDSATREALGAGWQAVPYPQHAVAARLACERPHEQVARQWFTPEGEIAALLPLDGPAGRRVALVWSARPEHAAQLMALPPEAFAAEAAAASEHALGALALEGERACWPLMLGRASRWSGPMPGRPGQSWALAGDAAHAMHPLAGQGLNTGLGDVACLAATLAQREYWRSVGDARLLRRYARARALPVAAMQCATDGLQQLFGQPDSAPLAALRNWGLSGVNQLPALKRWLARQAM</sequence>
<feature type="domain" description="FAD-binding" evidence="1">
    <location>
        <begin position="128"/>
        <end position="329"/>
    </location>
</feature>
<dbReference type="Pfam" id="PF01494">
    <property type="entry name" value="FAD_binding_3"/>
    <property type="match status" value="1"/>
</dbReference>
<dbReference type="InterPro" id="IPR051205">
    <property type="entry name" value="UbiH/COQ6_monooxygenase"/>
</dbReference>
<keyword evidence="2" id="KW-0560">Oxidoreductase</keyword>
<dbReference type="InterPro" id="IPR036188">
    <property type="entry name" value="FAD/NAD-bd_sf"/>
</dbReference>
<protein>
    <submittedName>
        <fullName evidence="2">FAD-dependent monooxygenase</fullName>
    </submittedName>
</protein>
<evidence type="ECO:0000259" key="1">
    <source>
        <dbReference type="Pfam" id="PF01494"/>
    </source>
</evidence>
<dbReference type="PRINTS" id="PR00420">
    <property type="entry name" value="RNGMNOXGNASE"/>
</dbReference>
<name>A0AAW6RNM4_9BURK</name>
<keyword evidence="3" id="KW-1185">Reference proteome</keyword>
<evidence type="ECO:0000313" key="2">
    <source>
        <dbReference type="EMBL" id="MDG9699948.1"/>
    </source>
</evidence>
<dbReference type="Gene3D" id="3.30.9.10">
    <property type="entry name" value="D-Amino Acid Oxidase, subunit A, domain 2"/>
    <property type="match status" value="1"/>
</dbReference>
<dbReference type="Proteomes" id="UP001237156">
    <property type="component" value="Unassembled WGS sequence"/>
</dbReference>
<dbReference type="Gene3D" id="3.50.50.60">
    <property type="entry name" value="FAD/NAD(P)-binding domain"/>
    <property type="match status" value="2"/>
</dbReference>
<dbReference type="InterPro" id="IPR002938">
    <property type="entry name" value="FAD-bd"/>
</dbReference>
<dbReference type="PANTHER" id="PTHR43876">
    <property type="entry name" value="UBIQUINONE BIOSYNTHESIS MONOOXYGENASE COQ6, MITOCHONDRIAL"/>
    <property type="match status" value="1"/>
</dbReference>
<proteinExistence type="predicted"/>
<dbReference type="SUPFAM" id="SSF51905">
    <property type="entry name" value="FAD/NAD(P)-binding domain"/>
    <property type="match status" value="1"/>
</dbReference>
<dbReference type="PANTHER" id="PTHR43876:SF7">
    <property type="entry name" value="UBIQUINONE BIOSYNTHESIS MONOOXYGENASE COQ6, MITOCHONDRIAL"/>
    <property type="match status" value="1"/>
</dbReference>
<gene>
    <name evidence="2" type="ORF">QB898_09535</name>
</gene>
<dbReference type="GO" id="GO:0071949">
    <property type="term" value="F:FAD binding"/>
    <property type="evidence" value="ECO:0007669"/>
    <property type="project" value="InterPro"/>
</dbReference>
<accession>A0AAW6RNM4</accession>
<reference evidence="2 3" key="1">
    <citation type="submission" date="2023-04" db="EMBL/GenBank/DDBJ databases">
        <title>Ottowia paracancer sp. nov., isolated from human stomach.</title>
        <authorList>
            <person name="Song Y."/>
        </authorList>
    </citation>
    <scope>NUCLEOTIDE SEQUENCE [LARGE SCALE GENOMIC DNA]</scope>
    <source>
        <strain evidence="2 3">10c7w1</strain>
    </source>
</reference>